<dbReference type="OMA" id="GSENCHQ"/>
<dbReference type="Pfam" id="PF03731">
    <property type="entry name" value="Ku_N"/>
    <property type="match status" value="1"/>
</dbReference>
<keyword evidence="11" id="KW-0067">ATP-binding</keyword>
<dbReference type="GO" id="GO:0000723">
    <property type="term" value="P:telomere maintenance"/>
    <property type="evidence" value="ECO:0007669"/>
    <property type="project" value="InterPro"/>
</dbReference>
<dbReference type="SMART" id="SM00559">
    <property type="entry name" value="Ku78"/>
    <property type="match status" value="1"/>
</dbReference>
<accession>A0A1C7M6Q8</accession>
<dbReference type="GO" id="GO:0016787">
    <property type="term" value="F:hydrolase activity"/>
    <property type="evidence" value="ECO:0007669"/>
    <property type="project" value="UniProtKB-KW"/>
</dbReference>
<evidence type="ECO:0000256" key="13">
    <source>
        <dbReference type="ARBA" id="ARBA00023125"/>
    </source>
</evidence>
<evidence type="ECO:0000256" key="17">
    <source>
        <dbReference type="ARBA" id="ARBA00031811"/>
    </source>
</evidence>
<dbReference type="PANTHER" id="PTHR12604:SF2">
    <property type="entry name" value="X-RAY REPAIR CROSS-COMPLEMENTING PROTEIN 6"/>
    <property type="match status" value="1"/>
</dbReference>
<dbReference type="Pfam" id="PF03730">
    <property type="entry name" value="Ku_C"/>
    <property type="match status" value="1"/>
</dbReference>
<dbReference type="EMBL" id="LUGG01000009">
    <property type="protein sequence ID" value="OBZ72522.1"/>
    <property type="molecule type" value="Genomic_DNA"/>
</dbReference>
<evidence type="ECO:0000256" key="11">
    <source>
        <dbReference type="ARBA" id="ARBA00022840"/>
    </source>
</evidence>
<keyword evidence="21" id="KW-1185">Reference proteome</keyword>
<dbReference type="STRING" id="5627.A0A1C7M6Q8"/>
<dbReference type="GO" id="GO:0003684">
    <property type="term" value="F:damaged DNA binding"/>
    <property type="evidence" value="ECO:0007669"/>
    <property type="project" value="InterPro"/>
</dbReference>
<dbReference type="OrthoDB" id="761538at2759"/>
<dbReference type="SUPFAM" id="SSF100939">
    <property type="entry name" value="SPOC domain-like"/>
    <property type="match status" value="1"/>
</dbReference>
<keyword evidence="15" id="KW-0234">DNA repair</keyword>
<keyword evidence="9" id="KW-0378">Hydrolase</keyword>
<keyword evidence="13" id="KW-0238">DNA-binding</keyword>
<evidence type="ECO:0000256" key="9">
    <source>
        <dbReference type="ARBA" id="ARBA00022801"/>
    </source>
</evidence>
<dbReference type="GO" id="GO:0003690">
    <property type="term" value="F:double-stranded DNA binding"/>
    <property type="evidence" value="ECO:0007669"/>
    <property type="project" value="TreeGrafter"/>
</dbReference>
<keyword evidence="16" id="KW-0539">Nucleus</keyword>
<keyword evidence="8" id="KW-0227">DNA damage</keyword>
<evidence type="ECO:0000256" key="7">
    <source>
        <dbReference type="ARBA" id="ARBA00022741"/>
    </source>
</evidence>
<dbReference type="Gene3D" id="2.40.290.10">
    <property type="match status" value="1"/>
</dbReference>
<dbReference type="CDD" id="cd00788">
    <property type="entry name" value="KU70"/>
    <property type="match status" value="1"/>
</dbReference>
<comment type="similarity">
    <text evidence="3">Belongs to the ku70 family.</text>
</comment>
<evidence type="ECO:0000256" key="8">
    <source>
        <dbReference type="ARBA" id="ARBA00022763"/>
    </source>
</evidence>
<evidence type="ECO:0000313" key="20">
    <source>
        <dbReference type="EMBL" id="OBZ72522.1"/>
    </source>
</evidence>
<evidence type="ECO:0000256" key="4">
    <source>
        <dbReference type="ARBA" id="ARBA00012551"/>
    </source>
</evidence>
<dbReference type="Gene3D" id="4.10.970.10">
    <property type="entry name" value="Ku70, bridge and pillars"/>
    <property type="match status" value="1"/>
</dbReference>
<dbReference type="InterPro" id="IPR036465">
    <property type="entry name" value="vWFA_dom_sf"/>
</dbReference>
<dbReference type="SUPFAM" id="SSF53300">
    <property type="entry name" value="vWA-like"/>
    <property type="match status" value="1"/>
</dbReference>
<evidence type="ECO:0000256" key="2">
    <source>
        <dbReference type="ARBA" id="ARBA00004574"/>
    </source>
</evidence>
<protein>
    <recommendedName>
        <fullName evidence="5">ATP-dependent DNA helicase II subunit 1</fullName>
        <ecNumber evidence="4">3.6.4.12</ecNumber>
    </recommendedName>
    <alternativeName>
        <fullName evidence="17">ATP-dependent DNA helicase II subunit Ku70</fullName>
    </alternativeName>
</protein>
<dbReference type="InterPro" id="IPR006164">
    <property type="entry name" value="DNA_bd_Ku70/Ku80"/>
</dbReference>
<organism evidence="20 21">
    <name type="scientific">Grifola frondosa</name>
    <name type="common">Maitake</name>
    <name type="synonym">Polyporus frondosus</name>
    <dbReference type="NCBI Taxonomy" id="5627"/>
    <lineage>
        <taxon>Eukaryota</taxon>
        <taxon>Fungi</taxon>
        <taxon>Dikarya</taxon>
        <taxon>Basidiomycota</taxon>
        <taxon>Agaricomycotina</taxon>
        <taxon>Agaricomycetes</taxon>
        <taxon>Polyporales</taxon>
        <taxon>Grifolaceae</taxon>
        <taxon>Grifola</taxon>
    </lineage>
</organism>
<dbReference type="InterPro" id="IPR047087">
    <property type="entry name" value="KU70_core_dom"/>
</dbReference>
<feature type="compositionally biased region" description="Acidic residues" evidence="18">
    <location>
        <begin position="11"/>
        <end position="20"/>
    </location>
</feature>
<dbReference type="GO" id="GO:0006310">
    <property type="term" value="P:DNA recombination"/>
    <property type="evidence" value="ECO:0007669"/>
    <property type="project" value="UniProtKB-KW"/>
</dbReference>
<name>A0A1C7M6Q8_GRIFR</name>
<keyword evidence="6" id="KW-0158">Chromosome</keyword>
<evidence type="ECO:0000256" key="5">
    <source>
        <dbReference type="ARBA" id="ARBA00021796"/>
    </source>
</evidence>
<dbReference type="GO" id="GO:0042162">
    <property type="term" value="F:telomeric DNA binding"/>
    <property type="evidence" value="ECO:0007669"/>
    <property type="project" value="InterPro"/>
</dbReference>
<dbReference type="InterPro" id="IPR005160">
    <property type="entry name" value="Ku_C"/>
</dbReference>
<proteinExistence type="inferred from homology"/>
<dbReference type="GO" id="GO:0043564">
    <property type="term" value="C:Ku70:Ku80 complex"/>
    <property type="evidence" value="ECO:0007669"/>
    <property type="project" value="InterPro"/>
</dbReference>
<dbReference type="Gene3D" id="3.40.50.410">
    <property type="entry name" value="von Willebrand factor, type A domain"/>
    <property type="match status" value="1"/>
</dbReference>
<dbReference type="InterPro" id="IPR006165">
    <property type="entry name" value="Ku70"/>
</dbReference>
<dbReference type="GO" id="GO:0000781">
    <property type="term" value="C:chromosome, telomeric region"/>
    <property type="evidence" value="ECO:0007669"/>
    <property type="project" value="UniProtKB-SubCell"/>
</dbReference>
<evidence type="ECO:0000256" key="18">
    <source>
        <dbReference type="SAM" id="MobiDB-lite"/>
    </source>
</evidence>
<reference evidence="20 21" key="1">
    <citation type="submission" date="2016-03" db="EMBL/GenBank/DDBJ databases">
        <title>Whole genome sequencing of Grifola frondosa 9006-11.</title>
        <authorList>
            <person name="Min B."/>
            <person name="Park H."/>
            <person name="Kim J.-G."/>
            <person name="Cho H."/>
            <person name="Oh Y.-L."/>
            <person name="Kong W.-S."/>
            <person name="Choi I.-G."/>
        </authorList>
    </citation>
    <scope>NUCLEOTIDE SEQUENCE [LARGE SCALE GENOMIC DNA]</scope>
    <source>
        <strain evidence="20 21">9006-11</strain>
    </source>
</reference>
<dbReference type="InterPro" id="IPR005161">
    <property type="entry name" value="Ku_N"/>
</dbReference>
<dbReference type="Pfam" id="PF02735">
    <property type="entry name" value="Ku"/>
    <property type="match status" value="1"/>
</dbReference>
<dbReference type="EC" id="3.6.4.12" evidence="4"/>
<evidence type="ECO:0000256" key="12">
    <source>
        <dbReference type="ARBA" id="ARBA00022895"/>
    </source>
</evidence>
<feature type="region of interest" description="Disordered" evidence="18">
    <location>
        <begin position="1"/>
        <end position="20"/>
    </location>
</feature>
<comment type="subcellular location">
    <subcellularLocation>
        <location evidence="2">Chromosome</location>
        <location evidence="2">Telomere</location>
    </subcellularLocation>
    <subcellularLocation>
        <location evidence="1">Nucleus</location>
    </subcellularLocation>
</comment>
<evidence type="ECO:0000256" key="15">
    <source>
        <dbReference type="ARBA" id="ARBA00023204"/>
    </source>
</evidence>
<keyword evidence="10 20" id="KW-0347">Helicase</keyword>
<evidence type="ECO:0000256" key="3">
    <source>
        <dbReference type="ARBA" id="ARBA00005240"/>
    </source>
</evidence>
<gene>
    <name evidence="20" type="primary">KU70</name>
    <name evidence="20" type="ORF">A0H81_07383</name>
</gene>
<dbReference type="GO" id="GO:0005524">
    <property type="term" value="F:ATP binding"/>
    <property type="evidence" value="ECO:0007669"/>
    <property type="project" value="UniProtKB-KW"/>
</dbReference>
<dbReference type="GO" id="GO:0006303">
    <property type="term" value="P:double-strand break repair via nonhomologous end joining"/>
    <property type="evidence" value="ECO:0007669"/>
    <property type="project" value="InterPro"/>
</dbReference>
<evidence type="ECO:0000256" key="1">
    <source>
        <dbReference type="ARBA" id="ARBA00004123"/>
    </source>
</evidence>
<feature type="compositionally biased region" description="Basic and acidic residues" evidence="18">
    <location>
        <begin position="1"/>
        <end position="10"/>
    </location>
</feature>
<evidence type="ECO:0000256" key="6">
    <source>
        <dbReference type="ARBA" id="ARBA00022454"/>
    </source>
</evidence>
<dbReference type="Gene3D" id="1.10.1600.10">
    <property type="match status" value="1"/>
</dbReference>
<comment type="caution">
    <text evidence="20">The sequence shown here is derived from an EMBL/GenBank/DDBJ whole genome shotgun (WGS) entry which is preliminary data.</text>
</comment>
<sequence length="754" mass="84437">MAQYDEWTKIEDEEEEEELQDNSFYEGKKDVILFCIDCSPSMLELYDDPRYEDVKTCHLQSALEAAAQIQKRKVVVGPSDSVGIMLFNTTRINENLGSMSEIKKGTFVFQPISVIDAPKVLELTQLLDAARENPNLLRETFPPWTDKRVPMGDVFTSCNWVIRDGYCSLSSYNIASTILMYDDKGSENCHQACFSHYRRGLTTPNIASERLLISAKTTLVDLVQAGVNVEPFFISTEDKPFDVSKFYSVRSFPPLFCEVSLAMYNSMCSPFSFQRTSTNPTNADSENPAVLPESISISRIDELLTQMRFHEVAKRAQFSISFQLAKGFVIGVKGYGLVTEQKKGAYKYFADLGGKMEVATPRTVYVDEERNVEADKTRIVYGMELGATAATEEAEGEAEKKGFGTRSVSLGSRVFYNADEVRAFRTMGMEPIIKLLGFKSRKSLVFEDNVKHSFFIYPDEMSYSGSKRTFSALLKTMLNKKKIALVLALTRRNSSPIFCAMLPQASPFISLLAEKVEETGWHEPPGFHLIPLPFADDIRAAPIEQSVRASDELKDAARKWIDKLNVKNGSYPPDSYPNPALAYHNAQLEASAFREEFDPESFEDLTEPKYDMIHKVGVSYLSPSRSRFSRNRYNVTPTLHRSSMVFNGVINPGIAGGGFMKKWKETLLQDESANTVIVTAGSKRKALMTLRITQDISVDEAEIRSKHEVGMLGKLRVDQLKVKLPSSCDLSGSMHSDARGADHTVVAKFAGSSH</sequence>
<evidence type="ECO:0000256" key="14">
    <source>
        <dbReference type="ARBA" id="ARBA00023172"/>
    </source>
</evidence>
<dbReference type="Proteomes" id="UP000092993">
    <property type="component" value="Unassembled WGS sequence"/>
</dbReference>
<feature type="domain" description="Ku" evidence="19">
    <location>
        <begin position="396"/>
        <end position="549"/>
    </location>
</feature>
<evidence type="ECO:0000256" key="16">
    <source>
        <dbReference type="ARBA" id="ARBA00023242"/>
    </source>
</evidence>
<evidence type="ECO:0000256" key="10">
    <source>
        <dbReference type="ARBA" id="ARBA00022806"/>
    </source>
</evidence>
<dbReference type="PIRSF" id="PIRSF003033">
    <property type="entry name" value="Ku70"/>
    <property type="match status" value="1"/>
</dbReference>
<dbReference type="AlphaFoldDB" id="A0A1C7M6Q8"/>
<keyword evidence="12" id="KW-0779">Telomere</keyword>
<keyword evidence="14" id="KW-0233">DNA recombination</keyword>
<dbReference type="GO" id="GO:0003678">
    <property type="term" value="F:DNA helicase activity"/>
    <property type="evidence" value="ECO:0007669"/>
    <property type="project" value="UniProtKB-EC"/>
</dbReference>
<evidence type="ECO:0000313" key="21">
    <source>
        <dbReference type="Proteomes" id="UP000092993"/>
    </source>
</evidence>
<dbReference type="PANTHER" id="PTHR12604">
    <property type="entry name" value="KU AUTOANTIGEN DNA HELICASE"/>
    <property type="match status" value="1"/>
</dbReference>
<keyword evidence="7" id="KW-0547">Nucleotide-binding</keyword>
<dbReference type="InterPro" id="IPR016194">
    <property type="entry name" value="SPOC-like_C_dom_sf"/>
</dbReference>
<evidence type="ECO:0000259" key="19">
    <source>
        <dbReference type="SMART" id="SM00559"/>
    </source>
</evidence>
<dbReference type="InterPro" id="IPR027388">
    <property type="entry name" value="Ku70_bridge/pillars_dom_sf"/>
</dbReference>